<reference evidence="2" key="1">
    <citation type="submission" date="2020-06" db="EMBL/GenBank/DDBJ databases">
        <title>Draft genome of Bugula neritina, a colonial animal packing powerful symbionts and potential medicines.</title>
        <authorList>
            <person name="Rayko M."/>
        </authorList>
    </citation>
    <scope>NUCLEOTIDE SEQUENCE [LARGE SCALE GENOMIC DNA]</scope>
    <source>
        <strain evidence="2">Kwan_BN1</strain>
    </source>
</reference>
<evidence type="ECO:0000313" key="3">
    <source>
        <dbReference type="Proteomes" id="UP000593567"/>
    </source>
</evidence>
<feature type="compositionally biased region" description="Basic and acidic residues" evidence="1">
    <location>
        <begin position="110"/>
        <end position="124"/>
    </location>
</feature>
<comment type="caution">
    <text evidence="2">The sequence shown here is derived from an EMBL/GenBank/DDBJ whole genome shotgun (WGS) entry which is preliminary data.</text>
</comment>
<feature type="region of interest" description="Disordered" evidence="1">
    <location>
        <begin position="357"/>
        <end position="378"/>
    </location>
</feature>
<dbReference type="AlphaFoldDB" id="A0A7J7KPH5"/>
<dbReference type="Proteomes" id="UP000593567">
    <property type="component" value="Unassembled WGS sequence"/>
</dbReference>
<name>A0A7J7KPH5_BUGNE</name>
<feature type="compositionally biased region" description="Pro residues" evidence="1">
    <location>
        <begin position="21"/>
        <end position="32"/>
    </location>
</feature>
<sequence>MGLPNLPSGMPSNFLPNMSPNLPPPHHFPPSPNMYRSSAPHSPHSNYSNQVSSPGALSVHTGLPPQTSLVTSQQLDKSSADVPEDSGASKSGYPGVTRSNTSPQPTVTESRPDTSEETVVERESSPNGSAGSTSTLVIQPTPYMQPAPIDTCQELHYFASMNGYSKPYAYISPDLERLGTLSCPDGNYNPPCYCPNCMQYYISIAATPQPRNSPSQGRTVSAPPQMPPPQNGLIYTGFPGAFVSTSNGLITPSIPNLNRCNTAGPNGIIPRNDVVYQQPMPLMAPGATRPNYHAAPANAVGVGPTHVILPPTSYPITQGYQFYTPPPGAASNYPIKRRIHCSNCGLPNHTFNECPEPFDSTSGQDYQLDFTSQPDSEI</sequence>
<evidence type="ECO:0000256" key="1">
    <source>
        <dbReference type="SAM" id="MobiDB-lite"/>
    </source>
</evidence>
<evidence type="ECO:0008006" key="4">
    <source>
        <dbReference type="Google" id="ProtNLM"/>
    </source>
</evidence>
<keyword evidence="3" id="KW-1185">Reference proteome</keyword>
<proteinExistence type="predicted"/>
<feature type="compositionally biased region" description="Polar residues" evidence="1">
    <location>
        <begin position="34"/>
        <end position="55"/>
    </location>
</feature>
<feature type="compositionally biased region" description="Polar residues" evidence="1">
    <location>
        <begin position="97"/>
        <end position="109"/>
    </location>
</feature>
<feature type="compositionally biased region" description="Polar residues" evidence="1">
    <location>
        <begin position="126"/>
        <end position="136"/>
    </location>
</feature>
<feature type="compositionally biased region" description="Polar residues" evidence="1">
    <location>
        <begin position="359"/>
        <end position="378"/>
    </location>
</feature>
<protein>
    <recommendedName>
        <fullName evidence="4">CCHC-type domain-containing protein</fullName>
    </recommendedName>
</protein>
<evidence type="ECO:0000313" key="2">
    <source>
        <dbReference type="EMBL" id="KAF6040062.1"/>
    </source>
</evidence>
<gene>
    <name evidence="2" type="ORF">EB796_001631</name>
</gene>
<feature type="compositionally biased region" description="Polar residues" evidence="1">
    <location>
        <begin position="64"/>
        <end position="77"/>
    </location>
</feature>
<dbReference type="EMBL" id="VXIV02000185">
    <property type="protein sequence ID" value="KAF6040062.1"/>
    <property type="molecule type" value="Genomic_DNA"/>
</dbReference>
<accession>A0A7J7KPH5</accession>
<feature type="region of interest" description="Disordered" evidence="1">
    <location>
        <begin position="1"/>
        <end position="136"/>
    </location>
</feature>
<organism evidence="2 3">
    <name type="scientific">Bugula neritina</name>
    <name type="common">Brown bryozoan</name>
    <name type="synonym">Sertularia neritina</name>
    <dbReference type="NCBI Taxonomy" id="10212"/>
    <lineage>
        <taxon>Eukaryota</taxon>
        <taxon>Metazoa</taxon>
        <taxon>Spiralia</taxon>
        <taxon>Lophotrochozoa</taxon>
        <taxon>Bryozoa</taxon>
        <taxon>Gymnolaemata</taxon>
        <taxon>Cheilostomatida</taxon>
        <taxon>Flustrina</taxon>
        <taxon>Buguloidea</taxon>
        <taxon>Bugulidae</taxon>
        <taxon>Bugula</taxon>
    </lineage>
</organism>